<dbReference type="InterPro" id="IPR004358">
    <property type="entry name" value="Sig_transdc_His_kin-like_C"/>
</dbReference>
<dbReference type="InterPro" id="IPR036890">
    <property type="entry name" value="HATPase_C_sf"/>
</dbReference>
<keyword evidence="7" id="KW-0067">ATP-binding</keyword>
<keyword evidence="8" id="KW-1185">Reference proteome</keyword>
<dbReference type="Gene3D" id="3.30.565.10">
    <property type="entry name" value="Histidine kinase-like ATPase, C-terminal domain"/>
    <property type="match status" value="1"/>
</dbReference>
<name>A0ABW2DSA9_9BACT</name>
<dbReference type="PANTHER" id="PTHR42878:SF15">
    <property type="entry name" value="BACTERIOPHYTOCHROME"/>
    <property type="match status" value="1"/>
</dbReference>
<evidence type="ECO:0000259" key="6">
    <source>
        <dbReference type="PROSITE" id="PS50109"/>
    </source>
</evidence>
<reference evidence="8" key="1">
    <citation type="journal article" date="2019" name="Int. J. Syst. Evol. Microbiol.">
        <title>The Global Catalogue of Microorganisms (GCM) 10K type strain sequencing project: providing services to taxonomists for standard genome sequencing and annotation.</title>
        <authorList>
            <consortium name="The Broad Institute Genomics Platform"/>
            <consortium name="The Broad Institute Genome Sequencing Center for Infectious Disease"/>
            <person name="Wu L."/>
            <person name="Ma J."/>
        </authorList>
    </citation>
    <scope>NUCLEOTIDE SEQUENCE [LARGE SCALE GENOMIC DNA]</scope>
    <source>
        <strain evidence="8">CGMCC 4.7393</strain>
    </source>
</reference>
<dbReference type="EMBL" id="JBHSYQ010000015">
    <property type="protein sequence ID" value="MFC6999308.1"/>
    <property type="molecule type" value="Genomic_DNA"/>
</dbReference>
<dbReference type="InterPro" id="IPR050351">
    <property type="entry name" value="BphY/WalK/GraS-like"/>
</dbReference>
<gene>
    <name evidence="7" type="ORF">ACFQHR_16855</name>
</gene>
<evidence type="ECO:0000256" key="1">
    <source>
        <dbReference type="ARBA" id="ARBA00000085"/>
    </source>
</evidence>
<protein>
    <recommendedName>
        <fullName evidence="2">histidine kinase</fullName>
        <ecNumber evidence="2">2.7.13.3</ecNumber>
    </recommendedName>
</protein>
<dbReference type="PRINTS" id="PR00344">
    <property type="entry name" value="BCTRLSENSOR"/>
</dbReference>
<comment type="catalytic activity">
    <reaction evidence="1">
        <text>ATP + protein L-histidine = ADP + protein N-phospho-L-histidine.</text>
        <dbReference type="EC" id="2.7.13.3"/>
    </reaction>
</comment>
<keyword evidence="3" id="KW-0597">Phosphoprotein</keyword>
<organism evidence="7 8">
    <name type="scientific">Rufibacter roseus</name>
    <dbReference type="NCBI Taxonomy" id="1567108"/>
    <lineage>
        <taxon>Bacteria</taxon>
        <taxon>Pseudomonadati</taxon>
        <taxon>Bacteroidota</taxon>
        <taxon>Cytophagia</taxon>
        <taxon>Cytophagales</taxon>
        <taxon>Hymenobacteraceae</taxon>
        <taxon>Rufibacter</taxon>
    </lineage>
</organism>
<dbReference type="GO" id="GO:0005524">
    <property type="term" value="F:ATP binding"/>
    <property type="evidence" value="ECO:0007669"/>
    <property type="project" value="UniProtKB-KW"/>
</dbReference>
<dbReference type="EC" id="2.7.13.3" evidence="2"/>
<sequence>MSEDNFESLKQKYDALKSEYEEFAYIVSHDLKAPLRAINNLSGWIKEDLGENLDKDVQHNINLLQNRAERMERMINGILQFSRVERMDMEIKEINVQNLVQEIVAGTDTPTTLQVHTSNLPQFTTYSKKLEEVLNQLLQNAVLYNENTHPQITVSCTEEGEFYLFSIKDNGIGIPADAQEKVFKLFFTVLPKDKSDHLGAGLTIARKIVKFVGGEIKIESSVGKGSEFSFTWPKSIK</sequence>
<dbReference type="Gene3D" id="1.10.287.130">
    <property type="match status" value="1"/>
</dbReference>
<dbReference type="Pfam" id="PF02518">
    <property type="entry name" value="HATPase_c"/>
    <property type="match status" value="1"/>
</dbReference>
<dbReference type="InterPro" id="IPR036097">
    <property type="entry name" value="HisK_dim/P_sf"/>
</dbReference>
<keyword evidence="5" id="KW-0418">Kinase</keyword>
<keyword evidence="4" id="KW-0808">Transferase</keyword>
<evidence type="ECO:0000256" key="2">
    <source>
        <dbReference type="ARBA" id="ARBA00012438"/>
    </source>
</evidence>
<dbReference type="SMART" id="SM00388">
    <property type="entry name" value="HisKA"/>
    <property type="match status" value="1"/>
</dbReference>
<accession>A0ABW2DSA9</accession>
<dbReference type="SMART" id="SM00387">
    <property type="entry name" value="HATPase_c"/>
    <property type="match status" value="1"/>
</dbReference>
<dbReference type="SUPFAM" id="SSF47384">
    <property type="entry name" value="Homodimeric domain of signal transducing histidine kinase"/>
    <property type="match status" value="1"/>
</dbReference>
<dbReference type="RefSeq" id="WP_066616234.1">
    <property type="nucleotide sequence ID" value="NZ_JBHSYQ010000015.1"/>
</dbReference>
<proteinExistence type="predicted"/>
<dbReference type="CDD" id="cd00082">
    <property type="entry name" value="HisKA"/>
    <property type="match status" value="1"/>
</dbReference>
<evidence type="ECO:0000256" key="3">
    <source>
        <dbReference type="ARBA" id="ARBA00022553"/>
    </source>
</evidence>
<evidence type="ECO:0000313" key="8">
    <source>
        <dbReference type="Proteomes" id="UP001596405"/>
    </source>
</evidence>
<dbReference type="SUPFAM" id="SSF55874">
    <property type="entry name" value="ATPase domain of HSP90 chaperone/DNA topoisomerase II/histidine kinase"/>
    <property type="match status" value="1"/>
</dbReference>
<evidence type="ECO:0000256" key="4">
    <source>
        <dbReference type="ARBA" id="ARBA00022679"/>
    </source>
</evidence>
<keyword evidence="7" id="KW-0547">Nucleotide-binding</keyword>
<evidence type="ECO:0000256" key="5">
    <source>
        <dbReference type="ARBA" id="ARBA00022777"/>
    </source>
</evidence>
<dbReference type="CDD" id="cd00075">
    <property type="entry name" value="HATPase"/>
    <property type="match status" value="1"/>
</dbReference>
<evidence type="ECO:0000313" key="7">
    <source>
        <dbReference type="EMBL" id="MFC6999308.1"/>
    </source>
</evidence>
<dbReference type="InterPro" id="IPR003594">
    <property type="entry name" value="HATPase_dom"/>
</dbReference>
<dbReference type="PANTHER" id="PTHR42878">
    <property type="entry name" value="TWO-COMPONENT HISTIDINE KINASE"/>
    <property type="match status" value="1"/>
</dbReference>
<dbReference type="InterPro" id="IPR005467">
    <property type="entry name" value="His_kinase_dom"/>
</dbReference>
<feature type="domain" description="Histidine kinase" evidence="6">
    <location>
        <begin position="26"/>
        <end position="236"/>
    </location>
</feature>
<dbReference type="PROSITE" id="PS50109">
    <property type="entry name" value="HIS_KIN"/>
    <property type="match status" value="1"/>
</dbReference>
<dbReference type="Pfam" id="PF00512">
    <property type="entry name" value="HisKA"/>
    <property type="match status" value="1"/>
</dbReference>
<comment type="caution">
    <text evidence="7">The sequence shown here is derived from an EMBL/GenBank/DDBJ whole genome shotgun (WGS) entry which is preliminary data.</text>
</comment>
<dbReference type="InterPro" id="IPR003661">
    <property type="entry name" value="HisK_dim/P_dom"/>
</dbReference>
<dbReference type="Proteomes" id="UP001596405">
    <property type="component" value="Unassembled WGS sequence"/>
</dbReference>